<accession>A0AAV4XAF9</accession>
<gene>
    <name evidence="1" type="ORF">CEXT_445121</name>
</gene>
<name>A0AAV4XAF9_CAEEX</name>
<evidence type="ECO:0000313" key="2">
    <source>
        <dbReference type="Proteomes" id="UP001054945"/>
    </source>
</evidence>
<dbReference type="AlphaFoldDB" id="A0AAV4XAF9"/>
<reference evidence="1 2" key="1">
    <citation type="submission" date="2021-06" db="EMBL/GenBank/DDBJ databases">
        <title>Caerostris extrusa draft genome.</title>
        <authorList>
            <person name="Kono N."/>
            <person name="Arakawa K."/>
        </authorList>
    </citation>
    <scope>NUCLEOTIDE SEQUENCE [LARGE SCALE GENOMIC DNA]</scope>
</reference>
<dbReference type="EMBL" id="BPLR01000101">
    <property type="protein sequence ID" value="GIY92137.1"/>
    <property type="molecule type" value="Genomic_DNA"/>
</dbReference>
<evidence type="ECO:0000313" key="1">
    <source>
        <dbReference type="EMBL" id="GIY92137.1"/>
    </source>
</evidence>
<organism evidence="1 2">
    <name type="scientific">Caerostris extrusa</name>
    <name type="common">Bark spider</name>
    <name type="synonym">Caerostris bankana</name>
    <dbReference type="NCBI Taxonomy" id="172846"/>
    <lineage>
        <taxon>Eukaryota</taxon>
        <taxon>Metazoa</taxon>
        <taxon>Ecdysozoa</taxon>
        <taxon>Arthropoda</taxon>
        <taxon>Chelicerata</taxon>
        <taxon>Arachnida</taxon>
        <taxon>Araneae</taxon>
        <taxon>Araneomorphae</taxon>
        <taxon>Entelegynae</taxon>
        <taxon>Araneoidea</taxon>
        <taxon>Araneidae</taxon>
        <taxon>Caerostris</taxon>
    </lineage>
</organism>
<comment type="caution">
    <text evidence="1">The sequence shown here is derived from an EMBL/GenBank/DDBJ whole genome shotgun (WGS) entry which is preliminary data.</text>
</comment>
<protein>
    <submittedName>
        <fullName evidence="1">Uncharacterized protein</fullName>
    </submittedName>
</protein>
<keyword evidence="2" id="KW-1185">Reference proteome</keyword>
<proteinExistence type="predicted"/>
<sequence>MVYGPLIFIYQSDGTCGTNDDPSKSSTSIWLTNFCTFSALSGAIEHPLFLDPPSLHIPIENVKVLTWAKKLFNRVVLFPSCCYCSVYYLSREAWEVDTLSSGCFWDLTVSGWDGFWGNGAAFYSGKVGNFGGTQSQNRVLVHDWASVNPGVFPSEVKRGSFSLCEVILIESHRGNLMRRNQIRGNVGRSDSSRSSFDVAGDSRGCSGLSGFNNAFFGSLELL</sequence>
<dbReference type="Proteomes" id="UP001054945">
    <property type="component" value="Unassembled WGS sequence"/>
</dbReference>